<sequence>MFVLCISFPADSLQKEESSRCDQGQNKPGILIKNQNGYIFYLFNFYQYWLLVIIGLVSVWYIYATWNFDYWKKQGVPGEKPRFLIGTFKPIWKYSIQDQDIDAMKKFGHVHGGFMGSFPILYISDPDLLRQTLVKDFHIFPDRRSIGDMEKDKVIGNMLSVMTGEKWKMVRNTLTPTYTSGKLKQMVYLIEECVQNTIESVKDKAGIGEPIELTRVFAVLTLDVIASCAFGMKTDCVKHQESEFVLQAQKAFRGYPKLTYLMLTFPKLMSIFKFFPKSIIPNPFKYFEKIADQTIDMRLKNKDFNRRDFLQIMLEAQIPSDENNKTEENESQQTGTKKTLTREIVIAQTVLFILAGHETTANTLSFLAYELATNQDIQEKLIKEVDDVMADCKGKLTYEAVSSMQFLDMAVSETLRKYPPAVRTDRMCVEDYKLNDITIKKGMILGIPIYAIHHNPEFYPDPQTFDPERFSAENKAKRNSFTYLPFGAGPRNCIAMRFALLEVKLVMALMLCNYRFQTSPETQSMQNQDMDAMKKFGHLHGGFMGSFPILYISDPDLLRQTLVKDFHVFPNRRSFGGMEKVKFLGDMLTVMTGEKWKMVRNTLTPTYTSGKLKLMVYLIEECVQNLLESLKDKAGVGEPIELTKTFAVLTLDVIASCGFGMKSDGIKNQQSEFVIQAQKAAGPNPKIVYLIFTLPILLRFFPKSLLPNPFNYFEKIADQTIDMRLKNKDFIRRDFLQIMLEAEIPSDENNKTEENENQQTGTKKTLTREIVIAQTVLFILAGHETTANTLSFLAYELATNQVIQEKLIKEVDDVMADCKGKLTYEAVSSMQFLDMVVSETLRKYPPAVRTDRVCVEDYNLNGITLKKGIMIGIPIYAIHHNPEFYSNPQTFDPERFSAENKAKRNPFTYLPFGAGPRNCIAMRFALLEVKLVIALMLSNYRFQTCPETQVRKICFRFITLEKVMYLEQLPNFSFPYCSALDRDYCGHSLFNGKGPSFKMESLGNDQDQAFGPDN</sequence>
<dbReference type="Gene3D" id="1.10.630.10">
    <property type="entry name" value="Cytochrome P450"/>
    <property type="match status" value="2"/>
</dbReference>
<dbReference type="GO" id="GO:0005506">
    <property type="term" value="F:iron ion binding"/>
    <property type="evidence" value="ECO:0007669"/>
    <property type="project" value="InterPro"/>
</dbReference>
<proteinExistence type="inferred from homology"/>
<evidence type="ECO:0000256" key="6">
    <source>
        <dbReference type="ARBA" id="ARBA00022723"/>
    </source>
</evidence>
<dbReference type="FunFam" id="1.10.630.10:FF:000042">
    <property type="entry name" value="Cytochrome P450"/>
    <property type="match status" value="1"/>
</dbReference>
<evidence type="ECO:0000256" key="10">
    <source>
        <dbReference type="ARBA" id="ARBA00023004"/>
    </source>
</evidence>
<keyword evidence="15" id="KW-1133">Transmembrane helix</keyword>
<dbReference type="STRING" id="126957.T1INY8"/>
<feature type="binding site" description="axial binding residue" evidence="14">
    <location>
        <position position="493"/>
    </location>
    <ligand>
        <name>heme</name>
        <dbReference type="ChEBI" id="CHEBI:30413"/>
    </ligand>
    <ligandPart>
        <name>Fe</name>
        <dbReference type="ChEBI" id="CHEBI:18248"/>
    </ligandPart>
</feature>
<evidence type="ECO:0000256" key="8">
    <source>
        <dbReference type="ARBA" id="ARBA00022848"/>
    </source>
</evidence>
<comment type="similarity">
    <text evidence="4">Belongs to the cytochrome P450 family.</text>
</comment>
<dbReference type="Pfam" id="PF00067">
    <property type="entry name" value="p450"/>
    <property type="match status" value="1"/>
</dbReference>
<accession>T1INY8</accession>
<keyword evidence="9" id="KW-0560">Oxidoreductase</keyword>
<evidence type="ECO:0008006" key="18">
    <source>
        <dbReference type="Google" id="ProtNLM"/>
    </source>
</evidence>
<comment type="function">
    <text evidence="13">Cytochromes P450 are a group of heme-thiolate monooxygenases. They oxidize a variety of structurally unrelated compounds, including steroids, fatty acids, and xenobiotics.</text>
</comment>
<dbReference type="EnsemblMetazoa" id="SMAR002727-RA">
    <property type="protein sequence ID" value="SMAR002727-PA"/>
    <property type="gene ID" value="SMAR002727"/>
</dbReference>
<evidence type="ECO:0000313" key="16">
    <source>
        <dbReference type="EnsemblMetazoa" id="SMAR002727-PA"/>
    </source>
</evidence>
<dbReference type="HOGENOM" id="CLU_001570_5_2_1"/>
<keyword evidence="10 14" id="KW-0408">Iron</keyword>
<evidence type="ECO:0000256" key="7">
    <source>
        <dbReference type="ARBA" id="ARBA00022824"/>
    </source>
</evidence>
<keyword evidence="5 14" id="KW-0349">Heme</keyword>
<comment type="cofactor">
    <cofactor evidence="1 14">
        <name>heme</name>
        <dbReference type="ChEBI" id="CHEBI:30413"/>
    </cofactor>
</comment>
<dbReference type="InterPro" id="IPR036396">
    <property type="entry name" value="Cyt_P450_sf"/>
</dbReference>
<dbReference type="OMA" id="FLLYKWG"/>
<dbReference type="FunFam" id="1.10.630.10:FF:000003">
    <property type="entry name" value="cytochrome P450 3A12-like isoform X2"/>
    <property type="match status" value="1"/>
</dbReference>
<feature type="transmembrane region" description="Helical" evidence="15">
    <location>
        <begin position="46"/>
        <end position="64"/>
    </location>
</feature>
<keyword evidence="6 14" id="KW-0479">Metal-binding</keyword>
<dbReference type="GO" id="GO:0016705">
    <property type="term" value="F:oxidoreductase activity, acting on paired donors, with incorporation or reduction of molecular oxygen"/>
    <property type="evidence" value="ECO:0007669"/>
    <property type="project" value="InterPro"/>
</dbReference>
<keyword evidence="11" id="KW-0503">Monooxygenase</keyword>
<evidence type="ECO:0000256" key="9">
    <source>
        <dbReference type="ARBA" id="ARBA00023002"/>
    </source>
</evidence>
<dbReference type="EMBL" id="JH431229">
    <property type="status" value="NOT_ANNOTATED_CDS"/>
    <property type="molecule type" value="Genomic_DNA"/>
</dbReference>
<dbReference type="eggNOG" id="KOG0158">
    <property type="taxonomic scope" value="Eukaryota"/>
</dbReference>
<keyword evidence="7" id="KW-0256">Endoplasmic reticulum</keyword>
<evidence type="ECO:0000256" key="13">
    <source>
        <dbReference type="ARBA" id="ARBA00043906"/>
    </source>
</evidence>
<dbReference type="PRINTS" id="PR00463">
    <property type="entry name" value="EP450I"/>
</dbReference>
<keyword evidence="12 15" id="KW-0472">Membrane</keyword>
<dbReference type="AlphaFoldDB" id="T1INY8"/>
<organism evidence="16 17">
    <name type="scientific">Strigamia maritima</name>
    <name type="common">European centipede</name>
    <name type="synonym">Geophilus maritimus</name>
    <dbReference type="NCBI Taxonomy" id="126957"/>
    <lineage>
        <taxon>Eukaryota</taxon>
        <taxon>Metazoa</taxon>
        <taxon>Ecdysozoa</taxon>
        <taxon>Arthropoda</taxon>
        <taxon>Myriapoda</taxon>
        <taxon>Chilopoda</taxon>
        <taxon>Pleurostigmophora</taxon>
        <taxon>Geophilomorpha</taxon>
        <taxon>Linotaeniidae</taxon>
        <taxon>Strigamia</taxon>
    </lineage>
</organism>
<protein>
    <recommendedName>
        <fullName evidence="18">Cytochrome P450</fullName>
    </recommendedName>
</protein>
<evidence type="ECO:0000313" key="17">
    <source>
        <dbReference type="Proteomes" id="UP000014500"/>
    </source>
</evidence>
<dbReference type="InterPro" id="IPR001128">
    <property type="entry name" value="Cyt_P450"/>
</dbReference>
<dbReference type="InterPro" id="IPR017972">
    <property type="entry name" value="Cyt_P450_CS"/>
</dbReference>
<dbReference type="CDD" id="cd11055">
    <property type="entry name" value="CYP3A-like"/>
    <property type="match status" value="2"/>
</dbReference>
<evidence type="ECO:0000256" key="15">
    <source>
        <dbReference type="SAM" id="Phobius"/>
    </source>
</evidence>
<keyword evidence="8" id="KW-0492">Microsome</keyword>
<reference evidence="16" key="2">
    <citation type="submission" date="2015-02" db="UniProtKB">
        <authorList>
            <consortium name="EnsemblMetazoa"/>
        </authorList>
    </citation>
    <scope>IDENTIFICATION</scope>
</reference>
<dbReference type="PANTHER" id="PTHR24302">
    <property type="entry name" value="CYTOCHROME P450 FAMILY 3"/>
    <property type="match status" value="1"/>
</dbReference>
<dbReference type="InterPro" id="IPR002401">
    <property type="entry name" value="Cyt_P450_E_grp-I"/>
</dbReference>
<dbReference type="PRINTS" id="PR00385">
    <property type="entry name" value="P450"/>
</dbReference>
<dbReference type="PROSITE" id="PS00086">
    <property type="entry name" value="CYTOCHROME_P450"/>
    <property type="match status" value="2"/>
</dbReference>
<keyword evidence="15" id="KW-0812">Transmembrane</keyword>
<dbReference type="GO" id="GO:0020037">
    <property type="term" value="F:heme binding"/>
    <property type="evidence" value="ECO:0007669"/>
    <property type="project" value="InterPro"/>
</dbReference>
<evidence type="ECO:0000256" key="4">
    <source>
        <dbReference type="ARBA" id="ARBA00010617"/>
    </source>
</evidence>
<reference evidence="17" key="1">
    <citation type="submission" date="2011-05" db="EMBL/GenBank/DDBJ databases">
        <authorList>
            <person name="Richards S.R."/>
            <person name="Qu J."/>
            <person name="Jiang H."/>
            <person name="Jhangiani S.N."/>
            <person name="Agravi P."/>
            <person name="Goodspeed R."/>
            <person name="Gross S."/>
            <person name="Mandapat C."/>
            <person name="Jackson L."/>
            <person name="Mathew T."/>
            <person name="Pu L."/>
            <person name="Thornton R."/>
            <person name="Saada N."/>
            <person name="Wilczek-Boney K.B."/>
            <person name="Lee S."/>
            <person name="Kovar C."/>
            <person name="Wu Y."/>
            <person name="Scherer S.E."/>
            <person name="Worley K.C."/>
            <person name="Muzny D.M."/>
            <person name="Gibbs R."/>
        </authorList>
    </citation>
    <scope>NUCLEOTIDE SEQUENCE</scope>
    <source>
        <strain evidence="17">Brora</strain>
    </source>
</reference>
<dbReference type="InterPro" id="IPR050705">
    <property type="entry name" value="Cytochrome_P450_3A"/>
</dbReference>
<comment type="subcellular location">
    <subcellularLocation>
        <location evidence="3">Endoplasmic reticulum membrane</location>
        <topology evidence="3">Peripheral membrane protein</topology>
    </subcellularLocation>
    <subcellularLocation>
        <location evidence="2">Microsome membrane</location>
        <topology evidence="2">Peripheral membrane protein</topology>
    </subcellularLocation>
</comment>
<dbReference type="SUPFAM" id="SSF48264">
    <property type="entry name" value="Cytochrome P450"/>
    <property type="match status" value="2"/>
</dbReference>
<evidence type="ECO:0000256" key="2">
    <source>
        <dbReference type="ARBA" id="ARBA00004174"/>
    </source>
</evidence>
<evidence type="ECO:0000256" key="14">
    <source>
        <dbReference type="PIRSR" id="PIRSR602401-1"/>
    </source>
</evidence>
<evidence type="ECO:0000256" key="11">
    <source>
        <dbReference type="ARBA" id="ARBA00023033"/>
    </source>
</evidence>
<evidence type="ECO:0000256" key="1">
    <source>
        <dbReference type="ARBA" id="ARBA00001971"/>
    </source>
</evidence>
<dbReference type="GO" id="GO:0005789">
    <property type="term" value="C:endoplasmic reticulum membrane"/>
    <property type="evidence" value="ECO:0007669"/>
    <property type="project" value="UniProtKB-SubCell"/>
</dbReference>
<dbReference type="GO" id="GO:0008395">
    <property type="term" value="F:steroid hydroxylase activity"/>
    <property type="evidence" value="ECO:0007669"/>
    <property type="project" value="TreeGrafter"/>
</dbReference>
<name>T1INY8_STRMM</name>
<keyword evidence="17" id="KW-1185">Reference proteome</keyword>
<dbReference type="PANTHER" id="PTHR24302:SF15">
    <property type="entry name" value="FATTY-ACID PEROXYGENASE"/>
    <property type="match status" value="1"/>
</dbReference>
<dbReference type="Proteomes" id="UP000014500">
    <property type="component" value="Unassembled WGS sequence"/>
</dbReference>
<evidence type="ECO:0000256" key="5">
    <source>
        <dbReference type="ARBA" id="ARBA00022617"/>
    </source>
</evidence>
<dbReference type="PhylomeDB" id="T1INY8"/>
<evidence type="ECO:0000256" key="3">
    <source>
        <dbReference type="ARBA" id="ARBA00004406"/>
    </source>
</evidence>
<evidence type="ECO:0000256" key="12">
    <source>
        <dbReference type="ARBA" id="ARBA00023136"/>
    </source>
</evidence>